<dbReference type="InterPro" id="IPR023827">
    <property type="entry name" value="Peptidase_S8_Asp-AS"/>
</dbReference>
<evidence type="ECO:0000313" key="7">
    <source>
        <dbReference type="EMBL" id="MFF3338305.1"/>
    </source>
</evidence>
<organism evidence="7 8">
    <name type="scientific">Streptomyces flavidovirens</name>
    <dbReference type="NCBI Taxonomy" id="67298"/>
    <lineage>
        <taxon>Bacteria</taxon>
        <taxon>Bacillati</taxon>
        <taxon>Actinomycetota</taxon>
        <taxon>Actinomycetes</taxon>
        <taxon>Kitasatosporales</taxon>
        <taxon>Streptomycetaceae</taxon>
        <taxon>Streptomyces</taxon>
    </lineage>
</organism>
<dbReference type="SUPFAM" id="SSF52743">
    <property type="entry name" value="Subtilisin-like"/>
    <property type="match status" value="1"/>
</dbReference>
<evidence type="ECO:0000313" key="8">
    <source>
        <dbReference type="Proteomes" id="UP001601976"/>
    </source>
</evidence>
<dbReference type="EMBL" id="JBIAPK010000002">
    <property type="protein sequence ID" value="MFF3338305.1"/>
    <property type="molecule type" value="Genomic_DNA"/>
</dbReference>
<reference evidence="7 8" key="1">
    <citation type="submission" date="2024-10" db="EMBL/GenBank/DDBJ databases">
        <title>The Natural Products Discovery Center: Release of the First 8490 Sequenced Strains for Exploring Actinobacteria Biosynthetic Diversity.</title>
        <authorList>
            <person name="Kalkreuter E."/>
            <person name="Kautsar S.A."/>
            <person name="Yang D."/>
            <person name="Bader C.D."/>
            <person name="Teijaro C.N."/>
            <person name="Fluegel L."/>
            <person name="Davis C.M."/>
            <person name="Simpson J.R."/>
            <person name="Lauterbach L."/>
            <person name="Steele A.D."/>
            <person name="Gui C."/>
            <person name="Meng S."/>
            <person name="Li G."/>
            <person name="Viehrig K."/>
            <person name="Ye F."/>
            <person name="Su P."/>
            <person name="Kiefer A.F."/>
            <person name="Nichols A."/>
            <person name="Cepeda A.J."/>
            <person name="Yan W."/>
            <person name="Fan B."/>
            <person name="Jiang Y."/>
            <person name="Adhikari A."/>
            <person name="Zheng C.-J."/>
            <person name="Schuster L."/>
            <person name="Cowan T.M."/>
            <person name="Smanski M.J."/>
            <person name="Chevrette M.G."/>
            <person name="De Carvalho L.P.S."/>
            <person name="Shen B."/>
        </authorList>
    </citation>
    <scope>NUCLEOTIDE SEQUENCE [LARGE SCALE GENOMIC DNA]</scope>
    <source>
        <strain evidence="7 8">NPDC003029</strain>
    </source>
</reference>
<dbReference type="PRINTS" id="PR00723">
    <property type="entry name" value="SUBTILISIN"/>
</dbReference>
<feature type="active site" description="Charge relay system" evidence="5">
    <location>
        <position position="30"/>
    </location>
</feature>
<comment type="caution">
    <text evidence="7">The sequence shown here is derived from an EMBL/GenBank/DDBJ whole genome shotgun (WGS) entry which is preliminary data.</text>
</comment>
<evidence type="ECO:0000256" key="5">
    <source>
        <dbReference type="PROSITE-ProRule" id="PRU01240"/>
    </source>
</evidence>
<gene>
    <name evidence="7" type="ORF">ACFYWW_06135</name>
</gene>
<evidence type="ECO:0000259" key="6">
    <source>
        <dbReference type="Pfam" id="PF00082"/>
    </source>
</evidence>
<name>A0ABW6R9X7_9ACTN</name>
<keyword evidence="8" id="KW-1185">Reference proteome</keyword>
<evidence type="ECO:0000256" key="2">
    <source>
        <dbReference type="ARBA" id="ARBA00022670"/>
    </source>
</evidence>
<dbReference type="PANTHER" id="PTHR43806">
    <property type="entry name" value="PEPTIDASE S8"/>
    <property type="match status" value="1"/>
</dbReference>
<evidence type="ECO:0000256" key="4">
    <source>
        <dbReference type="ARBA" id="ARBA00022825"/>
    </source>
</evidence>
<dbReference type="Proteomes" id="UP001601976">
    <property type="component" value="Unassembled WGS sequence"/>
</dbReference>
<keyword evidence="2 5" id="KW-0645">Protease</keyword>
<feature type="active site" description="Charge relay system" evidence="5">
    <location>
        <position position="220"/>
    </location>
</feature>
<dbReference type="PANTHER" id="PTHR43806:SF11">
    <property type="entry name" value="CEREVISIN-RELATED"/>
    <property type="match status" value="1"/>
</dbReference>
<evidence type="ECO:0000256" key="3">
    <source>
        <dbReference type="ARBA" id="ARBA00022801"/>
    </source>
</evidence>
<dbReference type="PROSITE" id="PS51892">
    <property type="entry name" value="SUBTILASE"/>
    <property type="match status" value="1"/>
</dbReference>
<dbReference type="Gene3D" id="3.40.50.200">
    <property type="entry name" value="Peptidase S8/S53 domain"/>
    <property type="match status" value="1"/>
</dbReference>
<dbReference type="InterPro" id="IPR000209">
    <property type="entry name" value="Peptidase_S8/S53_dom"/>
</dbReference>
<sequence>MPRGWEADALGLSAAHRASQGAGVTVAVLDSGVAADHPGLKGKVTTGPDFFADGLDPASPRWGKHGTAMASDVLEVAPQAKILSVRVIDDSEEGEDQRGEGLEPIADGIRYAVDHGADVISLSLGSDDFTSYSNYDAEAVGYAVSHGVTVVAGAGNSGDDSSNGAFPAGYASTIAVAATQRDAGRAEFSTVRTHNLVAAPGVGIVSAMKEGGYRAVNSTSPATALAAGVVALMRSHNPKLTPGRSARS</sequence>
<feature type="domain" description="Peptidase S8/S53" evidence="6">
    <location>
        <begin position="21"/>
        <end position="242"/>
    </location>
</feature>
<dbReference type="InterPro" id="IPR036852">
    <property type="entry name" value="Peptidase_S8/S53_dom_sf"/>
</dbReference>
<comment type="similarity">
    <text evidence="1 5">Belongs to the peptidase S8 family.</text>
</comment>
<keyword evidence="3 5" id="KW-0378">Hydrolase</keyword>
<dbReference type="Pfam" id="PF00082">
    <property type="entry name" value="Peptidase_S8"/>
    <property type="match status" value="1"/>
</dbReference>
<proteinExistence type="inferred from homology"/>
<evidence type="ECO:0000256" key="1">
    <source>
        <dbReference type="ARBA" id="ARBA00011073"/>
    </source>
</evidence>
<accession>A0ABW6R9X7</accession>
<dbReference type="PROSITE" id="PS00136">
    <property type="entry name" value="SUBTILASE_ASP"/>
    <property type="match status" value="1"/>
</dbReference>
<dbReference type="RefSeq" id="WP_387894335.1">
    <property type="nucleotide sequence ID" value="NZ_JBIAPK010000002.1"/>
</dbReference>
<dbReference type="InterPro" id="IPR050131">
    <property type="entry name" value="Peptidase_S8_subtilisin-like"/>
</dbReference>
<keyword evidence="4 5" id="KW-0720">Serine protease</keyword>
<dbReference type="InterPro" id="IPR015500">
    <property type="entry name" value="Peptidase_S8_subtilisin-rel"/>
</dbReference>
<feature type="active site" description="Charge relay system" evidence="5">
    <location>
        <position position="65"/>
    </location>
</feature>
<protein>
    <submittedName>
        <fullName evidence="7">S8 family serine peptidase</fullName>
    </submittedName>
</protein>